<evidence type="ECO:0000256" key="3">
    <source>
        <dbReference type="ARBA" id="ARBA00009592"/>
    </source>
</evidence>
<dbReference type="Proteomes" id="UP000324705">
    <property type="component" value="Chromosome 3A"/>
</dbReference>
<keyword evidence="4" id="KW-1003">Cell membrane</keyword>
<evidence type="ECO:0000256" key="5">
    <source>
        <dbReference type="ARBA" id="ARBA00022614"/>
    </source>
</evidence>
<dbReference type="Pfam" id="PF13855">
    <property type="entry name" value="LRR_8"/>
    <property type="match status" value="2"/>
</dbReference>
<dbReference type="Pfam" id="PF08263">
    <property type="entry name" value="LRRNT_2"/>
    <property type="match status" value="1"/>
</dbReference>
<evidence type="ECO:0000313" key="16">
    <source>
        <dbReference type="Proteomes" id="UP000324705"/>
    </source>
</evidence>
<protein>
    <recommendedName>
        <fullName evidence="17">Leucine-rich repeat-containing N-terminal plant-type domain-containing protein</fullName>
    </recommendedName>
</protein>
<dbReference type="OMA" id="LMASIHW"/>
<dbReference type="InterPro" id="IPR001611">
    <property type="entry name" value="Leu-rich_rpt"/>
</dbReference>
<evidence type="ECO:0000256" key="12">
    <source>
        <dbReference type="SAM" id="SignalP"/>
    </source>
</evidence>
<feature type="domain" description="Disease resistance R13L4/SHOC-2-like LRR" evidence="14">
    <location>
        <begin position="527"/>
        <end position="639"/>
    </location>
</feature>
<feature type="domain" description="Disease resistance R13L4/SHOC-2-like LRR" evidence="14">
    <location>
        <begin position="355"/>
        <end position="513"/>
    </location>
</feature>
<dbReference type="SUPFAM" id="SSF52058">
    <property type="entry name" value="L domain-like"/>
    <property type="match status" value="2"/>
</dbReference>
<keyword evidence="8" id="KW-0677">Repeat</keyword>
<dbReference type="PANTHER" id="PTHR48054">
    <property type="entry name" value="RECEPTOR KINASE-LIKE PROTEIN XA21"/>
    <property type="match status" value="1"/>
</dbReference>
<evidence type="ECO:0000256" key="9">
    <source>
        <dbReference type="ARBA" id="ARBA00022989"/>
    </source>
</evidence>
<dbReference type="SUPFAM" id="SSF52047">
    <property type="entry name" value="RNI-like"/>
    <property type="match status" value="1"/>
</dbReference>
<dbReference type="PRINTS" id="PR00019">
    <property type="entry name" value="LEURICHRPT"/>
</dbReference>
<keyword evidence="6 11" id="KW-0812">Transmembrane</keyword>
<reference evidence="15 16" key="1">
    <citation type="submission" date="2017-09" db="EMBL/GenBank/DDBJ databases">
        <authorList>
            <consortium name="International Durum Wheat Genome Sequencing Consortium (IDWGSC)"/>
            <person name="Milanesi L."/>
        </authorList>
    </citation>
    <scope>NUCLEOTIDE SEQUENCE [LARGE SCALE GENOMIC DNA]</scope>
    <source>
        <strain evidence="16">cv. Svevo</strain>
    </source>
</reference>
<dbReference type="Pfam" id="PF23598">
    <property type="entry name" value="LRR_14"/>
    <property type="match status" value="2"/>
</dbReference>
<evidence type="ECO:0000256" key="10">
    <source>
        <dbReference type="ARBA" id="ARBA00023136"/>
    </source>
</evidence>
<evidence type="ECO:0000256" key="6">
    <source>
        <dbReference type="ARBA" id="ARBA00022692"/>
    </source>
</evidence>
<organism evidence="15 16">
    <name type="scientific">Triticum turgidum subsp. durum</name>
    <name type="common">Durum wheat</name>
    <name type="synonym">Triticum durum</name>
    <dbReference type="NCBI Taxonomy" id="4567"/>
    <lineage>
        <taxon>Eukaryota</taxon>
        <taxon>Viridiplantae</taxon>
        <taxon>Streptophyta</taxon>
        <taxon>Embryophyta</taxon>
        <taxon>Tracheophyta</taxon>
        <taxon>Spermatophyta</taxon>
        <taxon>Magnoliopsida</taxon>
        <taxon>Liliopsida</taxon>
        <taxon>Poales</taxon>
        <taxon>Poaceae</taxon>
        <taxon>BOP clade</taxon>
        <taxon>Pooideae</taxon>
        <taxon>Triticodae</taxon>
        <taxon>Triticeae</taxon>
        <taxon>Triticinae</taxon>
        <taxon>Triticum</taxon>
    </lineage>
</organism>
<evidence type="ECO:0000256" key="4">
    <source>
        <dbReference type="ARBA" id="ARBA00022475"/>
    </source>
</evidence>
<evidence type="ECO:0000256" key="1">
    <source>
        <dbReference type="ARBA" id="ARBA00004167"/>
    </source>
</evidence>
<evidence type="ECO:0000256" key="11">
    <source>
        <dbReference type="SAM" id="Phobius"/>
    </source>
</evidence>
<feature type="transmembrane region" description="Helical" evidence="11">
    <location>
        <begin position="1206"/>
        <end position="1228"/>
    </location>
</feature>
<keyword evidence="5" id="KW-0433">Leucine-rich repeat</keyword>
<dbReference type="FunFam" id="3.80.10.10:FF:000095">
    <property type="entry name" value="LRR receptor-like serine/threonine-protein kinase GSO1"/>
    <property type="match status" value="1"/>
</dbReference>
<dbReference type="PANTHER" id="PTHR48054:SF47">
    <property type="entry name" value="OS06G0179800 PROTEIN"/>
    <property type="match status" value="1"/>
</dbReference>
<keyword evidence="16" id="KW-1185">Reference proteome</keyword>
<dbReference type="AlphaFoldDB" id="A0A9R0RAH9"/>
<evidence type="ECO:0008006" key="17">
    <source>
        <dbReference type="Google" id="ProtNLM"/>
    </source>
</evidence>
<comment type="similarity">
    <text evidence="3">Belongs to the RLP family.</text>
</comment>
<keyword evidence="9 11" id="KW-1133">Transmembrane helix</keyword>
<proteinExistence type="inferred from homology"/>
<dbReference type="Pfam" id="PF00560">
    <property type="entry name" value="LRR_1"/>
    <property type="match status" value="6"/>
</dbReference>
<dbReference type="InterPro" id="IPR013210">
    <property type="entry name" value="LRR_N_plant-typ"/>
</dbReference>
<dbReference type="FunFam" id="3.80.10.10:FF:000213">
    <property type="entry name" value="Tyrosine-sulfated glycopeptide receptor 1"/>
    <property type="match status" value="1"/>
</dbReference>
<evidence type="ECO:0000256" key="8">
    <source>
        <dbReference type="ARBA" id="ARBA00022737"/>
    </source>
</evidence>
<dbReference type="GO" id="GO:0005886">
    <property type="term" value="C:plasma membrane"/>
    <property type="evidence" value="ECO:0007669"/>
    <property type="project" value="UniProtKB-SubCell"/>
</dbReference>
<dbReference type="InterPro" id="IPR055414">
    <property type="entry name" value="LRR_R13L4/SHOC2-like"/>
</dbReference>
<gene>
    <name evidence="15" type="ORF">TRITD_3Av1G009200</name>
</gene>
<evidence type="ECO:0000313" key="15">
    <source>
        <dbReference type="EMBL" id="VAH56041.1"/>
    </source>
</evidence>
<dbReference type="SMART" id="SM00369">
    <property type="entry name" value="LRR_TYP"/>
    <property type="match status" value="8"/>
</dbReference>
<evidence type="ECO:0000256" key="2">
    <source>
        <dbReference type="ARBA" id="ARBA00004236"/>
    </source>
</evidence>
<evidence type="ECO:0000259" key="14">
    <source>
        <dbReference type="Pfam" id="PF23598"/>
    </source>
</evidence>
<dbReference type="InterPro" id="IPR032675">
    <property type="entry name" value="LRR_dom_sf"/>
</dbReference>
<dbReference type="PROSITE" id="PS51450">
    <property type="entry name" value="LRR"/>
    <property type="match status" value="1"/>
</dbReference>
<accession>A0A9R0RAH9</accession>
<name>A0A9R0RAH9_TRITD</name>
<keyword evidence="10 11" id="KW-0472">Membrane</keyword>
<feature type="chain" id="PRO_5040410006" description="Leucine-rich repeat-containing N-terminal plant-type domain-containing protein" evidence="12">
    <location>
        <begin position="38"/>
        <end position="1244"/>
    </location>
</feature>
<evidence type="ECO:0000259" key="13">
    <source>
        <dbReference type="Pfam" id="PF08263"/>
    </source>
</evidence>
<dbReference type="InterPro" id="IPR052592">
    <property type="entry name" value="LRR-RLK"/>
</dbReference>
<comment type="subcellular location">
    <subcellularLocation>
        <location evidence="2">Cell membrane</location>
    </subcellularLocation>
    <subcellularLocation>
        <location evidence="1">Membrane</location>
        <topology evidence="1">Single-pass membrane protein</topology>
    </subcellularLocation>
</comment>
<keyword evidence="7 12" id="KW-0732">Signal</keyword>
<evidence type="ECO:0000256" key="7">
    <source>
        <dbReference type="ARBA" id="ARBA00022729"/>
    </source>
</evidence>
<dbReference type="Gene3D" id="3.80.10.10">
    <property type="entry name" value="Ribonuclease Inhibitor"/>
    <property type="match status" value="3"/>
</dbReference>
<sequence length="1244" mass="137167">MPGHLLLVQNRVRLMASIHWALLLFLVQLPILATSSAHSDGNLTLWCHPDQAAALLQLKQSFFAAATTAALLPSWQNGTNCCLWEGIICDASSGLVTVLDLSGHGLNSYGLDPALFSLKSLRRLDLSMNSLGDYSYNITTAEFERLALLTHLNLSNADLYGQIPIGISKLVNLVSLDLSSRTVSDYDDPTSPGDSFNHLREPNFEILVANLNNLRELYLDGVQIMSSSGEDWGKALAKYVPHLQVLSLEGCGLNGPIHHSLSSLHSLVAINLGSNDVGPIPEFFADFPNLSELQLSYMNLQGWFPQRFFQLKNLRVLDLSSNPNLSGHLPNFPHASSLYTLRLEETNFSYAKPSSSGNFKLLRELTLDRKFLSMDFLSSFGVLESLCQLKVDLMDSSKDFGSILSWIGDLRNLASLDIYRCDFSWTTPSSIVNLKALRSLKMFDSNLPRPILSEIGSLIDLENLEISDCKLHGSMASSIRNLTNLRSLHIVNCDACGTMPAAIGYLRNLKRLEISGPDFSGSIPAAIGYLRNLRRLKISSPEFSGSIPSTIGNLTNLKIMVILSSQLSGSIPYAIGQLKELTHLIIQGGSISGRIPSSLLNLTRLAELDLSYNHVSGHIPTSLFALPKLRYLNLFWNQFSGPIEEFDAASSCLQLVILRGNELAGQFPNSFFQLTDLVHLEINENNFVGSLDLSSFWRLRKLSSLDLSHNKLSVTNEEGTTSFSTYLSGLKTLGVACCNISKIPRILTRLHDMSYLDLSCNKITGVIPKLIWERWSSSLLHLNLSHNMFTGMELTSHVLPFSCPLEVLDLSSNKLQGHIPTPNSSANYLDYSHNYFSALLPNFTLYLSETLYLRMSNNSINGHIPNSVCNFSMLGVLDLSYNNFSGPIPSCLIENARLSVLNLRENQFEGTLPSNITAACTFKTLDLHGNKIEGQLQRALSNCIYLEVLDVGNNLIVDTFPFWLSGLPNLHVLVLRSNQFYGSIGDLVRDQQSKEYFSSLQIIDLASNNFSGNLSSEWFGRLKSLMANLNSSGETIVGQNISAAPRGFYQDSIEITYKGSVVTFERILTTFTAIDFSNNRLEGTIPESVGQLISLHVLNMSHNAFKGKIPAQLGHLTDLESLDLSCNQLSGEIPQELADLTFLAILNFSDNQLVGKIPQSRQFLTFDKSSFEGNLGLCGLPFSNPCGVSLAPPGMARVEKSSDVDVILFLFVGLGFGVGFAAAILMRWGRIGKWFVKSARALRT</sequence>
<dbReference type="EMBL" id="LT934115">
    <property type="protein sequence ID" value="VAH56041.1"/>
    <property type="molecule type" value="Genomic_DNA"/>
</dbReference>
<dbReference type="Gramene" id="TRITD3Av1G009200.2">
    <property type="protein sequence ID" value="TRITD3Av1G009200.2"/>
    <property type="gene ID" value="TRITD3Av1G009200"/>
</dbReference>
<dbReference type="InterPro" id="IPR003591">
    <property type="entry name" value="Leu-rich_rpt_typical-subtyp"/>
</dbReference>
<feature type="domain" description="Leucine-rich repeat-containing N-terminal plant-type" evidence="13">
    <location>
        <begin position="48"/>
        <end position="90"/>
    </location>
</feature>
<feature type="signal peptide" evidence="12">
    <location>
        <begin position="1"/>
        <end position="37"/>
    </location>
</feature>